<evidence type="ECO:0000256" key="1">
    <source>
        <dbReference type="SAM" id="MobiDB-lite"/>
    </source>
</evidence>
<proteinExistence type="predicted"/>
<accession>A0ABT9E357</accession>
<name>A0ABT9E357_9PROT</name>
<feature type="compositionally biased region" description="Polar residues" evidence="1">
    <location>
        <begin position="1"/>
        <end position="11"/>
    </location>
</feature>
<reference evidence="2 3" key="1">
    <citation type="submission" date="2023-08" db="EMBL/GenBank/DDBJ databases">
        <title>The draft genome sequence of Paracraurococcus sp. LOR1-02.</title>
        <authorList>
            <person name="Kingkaew E."/>
            <person name="Tanasupawat S."/>
        </authorList>
    </citation>
    <scope>NUCLEOTIDE SEQUENCE [LARGE SCALE GENOMIC DNA]</scope>
    <source>
        <strain evidence="2 3">LOR1-02</strain>
    </source>
</reference>
<keyword evidence="3" id="KW-1185">Reference proteome</keyword>
<feature type="region of interest" description="Disordered" evidence="1">
    <location>
        <begin position="135"/>
        <end position="158"/>
    </location>
</feature>
<dbReference type="EMBL" id="JAUTWS010000018">
    <property type="protein sequence ID" value="MDO9710525.1"/>
    <property type="molecule type" value="Genomic_DNA"/>
</dbReference>
<comment type="caution">
    <text evidence="2">The sequence shown here is derived from an EMBL/GenBank/DDBJ whole genome shotgun (WGS) entry which is preliminary data.</text>
</comment>
<dbReference type="RefSeq" id="WP_305105386.1">
    <property type="nucleotide sequence ID" value="NZ_JAUTWS010000018.1"/>
</dbReference>
<evidence type="ECO:0000313" key="3">
    <source>
        <dbReference type="Proteomes" id="UP001243009"/>
    </source>
</evidence>
<protein>
    <submittedName>
        <fullName evidence="2">Uncharacterized protein</fullName>
    </submittedName>
</protein>
<feature type="compositionally biased region" description="Basic and acidic residues" evidence="1">
    <location>
        <begin position="135"/>
        <end position="154"/>
    </location>
</feature>
<gene>
    <name evidence="2" type="ORF">Q7A36_19385</name>
</gene>
<organism evidence="2 3">
    <name type="scientific">Paracraurococcus lichenis</name>
    <dbReference type="NCBI Taxonomy" id="3064888"/>
    <lineage>
        <taxon>Bacteria</taxon>
        <taxon>Pseudomonadati</taxon>
        <taxon>Pseudomonadota</taxon>
        <taxon>Alphaproteobacteria</taxon>
        <taxon>Acetobacterales</taxon>
        <taxon>Roseomonadaceae</taxon>
        <taxon>Paracraurococcus</taxon>
    </lineage>
</organism>
<dbReference type="Proteomes" id="UP001243009">
    <property type="component" value="Unassembled WGS sequence"/>
</dbReference>
<sequence>MPIVVDSSQWTGEHDDRPMASPVVWGEFAERAALDRAAERLQAADWFRQSQASAGEGQPGRADNEQVIMPDENPHEASQRNLRTNWVGTATAGTSMLAAGLVIATGGAALPAVAAAAAAGGATLAAGEAVGKAAEPRQAKEEAEKGERIAERAEGPALGIQAATPELRQQAEAFLQQEGARRVWVQETPAG</sequence>
<feature type="region of interest" description="Disordered" evidence="1">
    <location>
        <begin position="1"/>
        <end position="20"/>
    </location>
</feature>
<evidence type="ECO:0000313" key="2">
    <source>
        <dbReference type="EMBL" id="MDO9710525.1"/>
    </source>
</evidence>